<comment type="caution">
    <text evidence="4">The sequence shown here is derived from an EMBL/GenBank/DDBJ whole genome shotgun (WGS) entry which is preliminary data.</text>
</comment>
<name>A0A6M0T000_CLOBO</name>
<dbReference type="NCBIfam" id="TIGR03897">
    <property type="entry name" value="lanti_2_LanM"/>
    <property type="match status" value="1"/>
</dbReference>
<feature type="domain" description="Lantibiotic biosynthesis protein dehydration" evidence="3">
    <location>
        <begin position="131"/>
        <end position="506"/>
    </location>
</feature>
<keyword evidence="2" id="KW-1133">Transmembrane helix</keyword>
<accession>A0A6M0T000</accession>
<evidence type="ECO:0000256" key="2">
    <source>
        <dbReference type="SAM" id="Phobius"/>
    </source>
</evidence>
<dbReference type="CDD" id="cd04792">
    <property type="entry name" value="LanM-like"/>
    <property type="match status" value="1"/>
</dbReference>
<keyword evidence="1" id="KW-0479">Metal-binding</keyword>
<gene>
    <name evidence="4" type="primary">lanM</name>
    <name evidence="4" type="ORF">EXM42_09970</name>
</gene>
<dbReference type="Gene3D" id="1.50.10.20">
    <property type="match status" value="1"/>
</dbReference>
<dbReference type="Proteomes" id="UP000473089">
    <property type="component" value="Unassembled WGS sequence"/>
</dbReference>
<dbReference type="PANTHER" id="PTHR12736:SF7">
    <property type="entry name" value="LANC-LIKE PROTEIN 3"/>
    <property type="match status" value="1"/>
</dbReference>
<dbReference type="PANTHER" id="PTHR12736">
    <property type="entry name" value="LANC-LIKE PROTEIN"/>
    <property type="match status" value="1"/>
</dbReference>
<keyword evidence="1" id="KW-0862">Zinc</keyword>
<evidence type="ECO:0000256" key="1">
    <source>
        <dbReference type="PIRSR" id="PIRSR607822-1"/>
    </source>
</evidence>
<sequence>MININYINEIKKILDISNKKAYLSQINILKESRIFDNFYKEILIYFEFELKNVLLEFNSEEFDINIDEVLLNCIISFRNDMIGICNKILISKIYKMKEKNELVGETKVERYNYFNDLLTGNMKLKIIEESPVLAYLIINKINTKLDHIKECLNRFKKDFIEITNKFDINIQVLNKLLLDEGDTHNNGKSVIILEFNEESKIVYKPHSMDSDESFERLIYYINKSNYLKYNLKIAKSINKSNYGWQEFITYEECKSEEEVKAHFYRIGVLIGIFNLIRSKDFHYENIIAQGEFPIPIDTETIISNRQNVLDNEESLNLLSRNFVIEIENSIYGTLMTPQNLEIINFPIDMSGLSGGINTENDIEFSRIVNIGTDEIGYQKIKGNIEQKQNRVRYKGKLIEIRDYVPYIVMGLDEGYEFIIEKREELIDLIKNNQIFKGKYRQVLRATAKYVKFLDAAIHPVYTSKFENRNKVFSYLFGHSEITEKIKKRIESEISQLYRNDVPYFWTEFNSKDIHGADGICISEYYNETMCQLIINRIKLANPIDKKKQILYLKSSIASLTKIQDSSKYKQSCPSVILNDFKISNDKKIKYIEISKKIANYLENICIWNSKRDKCSFMALNVHNDGAIKNGLLNRNLYEGAGIILFFAGLAKLTKDSKYKRIIDGILNGYDEIYKDSKSEVTSSGVFTGIGSLIYIYYNLWSIFKEKYFYDKYRQYLEEVLKLDSSEKQFDVIHGEAGLSILLSNIYLKEKDSLILELMNKCGEKLYSELKYKSKEYLTGFSHGYAGFSTALFILSYYLNDDKYYSLAKDLINMENKYIDFQTRNWMDLRDSKNQADPVYWCHGAAGITLARVLAKQYLKEEDKEILDNDIKMGLNKILKDGFDLNKNNSICHGNLGNLDCILVIAKKIKDKALMDSIYDIADKECENMIQNGIKCANPLNVETVNFMLGISGIGYEMLRLHNSCIPSVLALEVF</sequence>
<dbReference type="SUPFAM" id="SSF158745">
    <property type="entry name" value="LanC-like"/>
    <property type="match status" value="1"/>
</dbReference>
<dbReference type="Pfam" id="PF13575">
    <property type="entry name" value="DUF4135"/>
    <property type="match status" value="1"/>
</dbReference>
<feature type="binding site" evidence="1">
    <location>
        <position position="841"/>
    </location>
    <ligand>
        <name>Zn(2+)</name>
        <dbReference type="ChEBI" id="CHEBI:29105"/>
    </ligand>
</feature>
<feature type="transmembrane region" description="Helical" evidence="2">
    <location>
        <begin position="684"/>
        <end position="703"/>
    </location>
</feature>
<dbReference type="GO" id="GO:0046872">
    <property type="term" value="F:metal ion binding"/>
    <property type="evidence" value="ECO:0007669"/>
    <property type="project" value="UniProtKB-KW"/>
</dbReference>
<evidence type="ECO:0000259" key="3">
    <source>
        <dbReference type="Pfam" id="PF13575"/>
    </source>
</evidence>
<dbReference type="InterPro" id="IPR007822">
    <property type="entry name" value="LANC-like"/>
</dbReference>
<dbReference type="Pfam" id="PF05147">
    <property type="entry name" value="LANC_like"/>
    <property type="match status" value="1"/>
</dbReference>
<evidence type="ECO:0000313" key="5">
    <source>
        <dbReference type="Proteomes" id="UP000473089"/>
    </source>
</evidence>
<dbReference type="PRINTS" id="PR01950">
    <property type="entry name" value="LANCSUPER"/>
</dbReference>
<feature type="transmembrane region" description="Helical" evidence="2">
    <location>
        <begin position="776"/>
        <end position="798"/>
    </location>
</feature>
<proteinExistence type="predicted"/>
<reference evidence="4 5" key="1">
    <citation type="submission" date="2019-02" db="EMBL/GenBank/DDBJ databases">
        <title>Genome sequencing of Clostridium botulinum clinical isolates.</title>
        <authorList>
            <person name="Brunt J."/>
            <person name="Van Vliet A.H.M."/>
            <person name="Stringer S.C."/>
            <person name="Grant K.A."/>
            <person name="Carter A.C."/>
            <person name="Peck M.W."/>
        </authorList>
    </citation>
    <scope>NUCLEOTIDE SEQUENCE [LARGE SCALE GENOMIC DNA]</scope>
    <source>
        <strain evidence="4 5">R1125/03</strain>
    </source>
</reference>
<dbReference type="InterPro" id="IPR025410">
    <property type="entry name" value="Lant_dehyd"/>
</dbReference>
<protein>
    <submittedName>
        <fullName evidence="4">Type 2 lantipeptide synthetase LanM</fullName>
    </submittedName>
</protein>
<feature type="binding site" evidence="1">
    <location>
        <position position="891"/>
    </location>
    <ligand>
        <name>Zn(2+)</name>
        <dbReference type="ChEBI" id="CHEBI:29105"/>
    </ligand>
</feature>
<dbReference type="AlphaFoldDB" id="A0A6M0T000"/>
<keyword evidence="2" id="KW-0812">Transmembrane</keyword>
<evidence type="ECO:0000313" key="4">
    <source>
        <dbReference type="EMBL" id="NFA60703.1"/>
    </source>
</evidence>
<organism evidence="4 5">
    <name type="scientific">Clostridium botulinum</name>
    <dbReference type="NCBI Taxonomy" id="1491"/>
    <lineage>
        <taxon>Bacteria</taxon>
        <taxon>Bacillati</taxon>
        <taxon>Bacillota</taxon>
        <taxon>Clostridia</taxon>
        <taxon>Eubacteriales</taxon>
        <taxon>Clostridiaceae</taxon>
        <taxon>Clostridium</taxon>
    </lineage>
</organism>
<dbReference type="GO" id="GO:0005886">
    <property type="term" value="C:plasma membrane"/>
    <property type="evidence" value="ECO:0007669"/>
    <property type="project" value="TreeGrafter"/>
</dbReference>
<dbReference type="SMART" id="SM01260">
    <property type="entry name" value="LANC_like"/>
    <property type="match status" value="1"/>
</dbReference>
<dbReference type="InterPro" id="IPR017146">
    <property type="entry name" value="Lanti_2_LanM"/>
</dbReference>
<feature type="binding site" evidence="1">
    <location>
        <position position="892"/>
    </location>
    <ligand>
        <name>Zn(2+)</name>
        <dbReference type="ChEBI" id="CHEBI:29105"/>
    </ligand>
</feature>
<dbReference type="EMBL" id="SGJP01000018">
    <property type="protein sequence ID" value="NFA60703.1"/>
    <property type="molecule type" value="Genomic_DNA"/>
</dbReference>
<dbReference type="GO" id="GO:0031179">
    <property type="term" value="P:peptide modification"/>
    <property type="evidence" value="ECO:0007669"/>
    <property type="project" value="InterPro"/>
</dbReference>
<dbReference type="PIRSF" id="PIRSF037228">
    <property type="entry name" value="Lant_mod_RumM"/>
    <property type="match status" value="1"/>
</dbReference>
<keyword evidence="2" id="KW-0472">Membrane</keyword>